<feature type="region of interest" description="Disordered" evidence="1">
    <location>
        <begin position="1118"/>
        <end position="1346"/>
    </location>
</feature>
<dbReference type="Proteomes" id="UP001623349">
    <property type="component" value="Unassembled WGS sequence"/>
</dbReference>
<feature type="compositionally biased region" description="Polar residues" evidence="1">
    <location>
        <begin position="880"/>
        <end position="891"/>
    </location>
</feature>
<feature type="compositionally biased region" description="Polar residues" evidence="1">
    <location>
        <begin position="1118"/>
        <end position="1128"/>
    </location>
</feature>
<evidence type="ECO:0000256" key="1">
    <source>
        <dbReference type="SAM" id="MobiDB-lite"/>
    </source>
</evidence>
<organism evidence="2 3">
    <name type="scientific">Apodemus speciosus</name>
    <name type="common">Large Japanese field mouse</name>
    <dbReference type="NCBI Taxonomy" id="105296"/>
    <lineage>
        <taxon>Eukaryota</taxon>
        <taxon>Metazoa</taxon>
        <taxon>Chordata</taxon>
        <taxon>Craniata</taxon>
        <taxon>Vertebrata</taxon>
        <taxon>Euteleostomi</taxon>
        <taxon>Mammalia</taxon>
        <taxon>Eutheria</taxon>
        <taxon>Euarchontoglires</taxon>
        <taxon>Glires</taxon>
        <taxon>Rodentia</taxon>
        <taxon>Myomorpha</taxon>
        <taxon>Muroidea</taxon>
        <taxon>Muridae</taxon>
        <taxon>Murinae</taxon>
        <taxon>Apodemus</taxon>
    </lineage>
</organism>
<proteinExistence type="predicted"/>
<feature type="compositionally biased region" description="Polar residues" evidence="1">
    <location>
        <begin position="272"/>
        <end position="288"/>
    </location>
</feature>
<feature type="compositionally biased region" description="Low complexity" evidence="1">
    <location>
        <begin position="703"/>
        <end position="712"/>
    </location>
</feature>
<feature type="compositionally biased region" description="Polar residues" evidence="1">
    <location>
        <begin position="37"/>
        <end position="52"/>
    </location>
</feature>
<name>A0ABQ0FID4_APOSI</name>
<feature type="compositionally biased region" description="Basic and acidic residues" evidence="1">
    <location>
        <begin position="1219"/>
        <end position="1232"/>
    </location>
</feature>
<feature type="region of interest" description="Disordered" evidence="1">
    <location>
        <begin position="304"/>
        <end position="361"/>
    </location>
</feature>
<feature type="compositionally biased region" description="Low complexity" evidence="1">
    <location>
        <begin position="1367"/>
        <end position="1380"/>
    </location>
</feature>
<feature type="compositionally biased region" description="Polar residues" evidence="1">
    <location>
        <begin position="1325"/>
        <end position="1335"/>
    </location>
</feature>
<feature type="region of interest" description="Disordered" evidence="1">
    <location>
        <begin position="841"/>
        <end position="894"/>
    </location>
</feature>
<feature type="compositionally biased region" description="Low complexity" evidence="1">
    <location>
        <begin position="254"/>
        <end position="263"/>
    </location>
</feature>
<protein>
    <submittedName>
        <fullName evidence="2">Retinitis pigmentosa 1-like 1 protein</fullName>
    </submittedName>
</protein>
<dbReference type="PANTHER" id="PTHR23005">
    <property type="entry name" value="RETINITIS PIGMENTOSA 1 PROTEIN"/>
    <property type="match status" value="1"/>
</dbReference>
<dbReference type="EMBL" id="BAAFST010000014">
    <property type="protein sequence ID" value="GAB1299003.1"/>
    <property type="molecule type" value="Genomic_DNA"/>
</dbReference>
<reference evidence="2 3" key="1">
    <citation type="submission" date="2024-08" db="EMBL/GenBank/DDBJ databases">
        <title>The draft genome of Apodemus speciosus.</title>
        <authorList>
            <person name="Nabeshima K."/>
            <person name="Suzuki S."/>
            <person name="Onuma M."/>
        </authorList>
    </citation>
    <scope>NUCLEOTIDE SEQUENCE [LARGE SCALE GENOMIC DNA]</scope>
    <source>
        <strain evidence="2">IB14-021</strain>
    </source>
</reference>
<feature type="compositionally biased region" description="Basic residues" evidence="1">
    <location>
        <begin position="185"/>
        <end position="195"/>
    </location>
</feature>
<feature type="region of interest" description="Disordered" evidence="1">
    <location>
        <begin position="1358"/>
        <end position="1398"/>
    </location>
</feature>
<evidence type="ECO:0000313" key="3">
    <source>
        <dbReference type="Proteomes" id="UP001623349"/>
    </source>
</evidence>
<feature type="compositionally biased region" description="Polar residues" evidence="1">
    <location>
        <begin position="741"/>
        <end position="751"/>
    </location>
</feature>
<feature type="region of interest" description="Disordered" evidence="1">
    <location>
        <begin position="697"/>
        <end position="827"/>
    </location>
</feature>
<comment type="caution">
    <text evidence="2">The sequence shown here is derived from an EMBL/GenBank/DDBJ whole genome shotgun (WGS) entry which is preliminary data.</text>
</comment>
<feature type="compositionally biased region" description="Acidic residues" evidence="1">
    <location>
        <begin position="1200"/>
        <end position="1209"/>
    </location>
</feature>
<feature type="compositionally biased region" description="Basic and acidic residues" evidence="1">
    <location>
        <begin position="851"/>
        <end position="860"/>
    </location>
</feature>
<feature type="region of interest" description="Disordered" evidence="1">
    <location>
        <begin position="235"/>
        <end position="288"/>
    </location>
</feature>
<feature type="region of interest" description="Disordered" evidence="1">
    <location>
        <begin position="1"/>
        <end position="120"/>
    </location>
</feature>
<feature type="compositionally biased region" description="Basic and acidic residues" evidence="1">
    <location>
        <begin position="1173"/>
        <end position="1189"/>
    </location>
</feature>
<evidence type="ECO:0000313" key="2">
    <source>
        <dbReference type="EMBL" id="GAB1299003.1"/>
    </source>
</evidence>
<gene>
    <name evidence="2" type="ORF">APTSU1_001423900</name>
</gene>
<dbReference type="PANTHER" id="PTHR23005:SF3">
    <property type="entry name" value="RETINITIS PIGMENTOSA 1-LIKE 1 PROTEIN"/>
    <property type="match status" value="1"/>
</dbReference>
<feature type="compositionally biased region" description="Basic and acidic residues" evidence="1">
    <location>
        <begin position="327"/>
        <end position="338"/>
    </location>
</feature>
<feature type="region of interest" description="Disordered" evidence="1">
    <location>
        <begin position="402"/>
        <end position="460"/>
    </location>
</feature>
<feature type="compositionally biased region" description="Polar residues" evidence="1">
    <location>
        <begin position="758"/>
        <end position="767"/>
    </location>
</feature>
<feature type="compositionally biased region" description="Low complexity" evidence="1">
    <location>
        <begin position="85"/>
        <end position="98"/>
    </location>
</feature>
<feature type="region of interest" description="Disordered" evidence="1">
    <location>
        <begin position="165"/>
        <end position="197"/>
    </location>
</feature>
<accession>A0ABQ0FID4</accession>
<keyword evidence="3" id="KW-1185">Reference proteome</keyword>
<feature type="compositionally biased region" description="Basic residues" evidence="1">
    <location>
        <begin position="1303"/>
        <end position="1315"/>
    </location>
</feature>
<sequence>MGKGQDKDNASPVSTPRYPRSVQPGSCCPWTPDGDTGSDTLHPVSSASSQSETELESGEGSCLEDTGPRGLRPETQGIERALSDTSVTAESLAESSESGGQLHRDSSQARVMASQGQVTNGDNPCISTQNHLPVNHTGLQTEKYRQGTRCQELRGEAVLRLPLVPGHSGSQDTQRDALPAPARATARRRQRKQKRPAGVVCLPGVSVPYQVAQKGHARQCHYCRDTQSSLDTALQTPMPQEREQACPGSPAPPSLSNSPSAGNQASEDLRSPFSSSLDFQGPQATSKATTMAVSDSDCVSSLCHPSTHSAEPAGDTKCHPSAPTPVRRGEAGCRRDKAGTTPEPFSSSVPLGRWPEAEDPRTSRDCCRFQVVPASPLAVPRSQTQASISEACLAGSGFCPTPPKEQTFSEREPASSSSASSDHSRADGYAGPRWTRLGMSPGIRGSLEEREADGGVTPSALPYTSPDVVVREWLGNIPEKPVLMTYEMAGETTEVPRDGPEGPKKDLGDGCSLKVLGELTQARQQPPEGVTDEHPEAAGVLSGPGSVCYKLGGDLHPDATSGERLKALAEAGIGEGTAVDHGVSLRALPTRVSASTQIMKALLGSKPGRPSSLPEVSSTAAQRLSHSAGALIACLARLHFFDEGLGSLDGKVRLEESSKYQEILNISQTLWPGSELGQGLLDFSLRRLTSHQALLGTEDFTPSSSSGVDVSSGSGGSGESSVPCVMENTLAPEKTDLPLKTPSQRPDSRSQGYPELASHSTVSSGSQVRACDTSGEEAGGGRKQTHDSVPEQSAESTMLEGDAQSEETEGRVRERLQENSVHGEGLPEEGARVCSQEMLAADSQDGAGSPEDARVPKDEAGTDVASAGLWPVDGREEPTESPQDFSESNSRLGEHQRAHIPELGLEEMPRLDARGCKHACTKTSLGARETNTPMAHKGSLDPDPIWVSRLLKKIEKAFMAHLADATAQLRARWNLHDNSLLDQMVTELEQDMGQRLQASTVREVRKIQSRAGRMVPEPPREALRGQTSLQTEQRRRRLQGLRNFSALTGQGLLSLTLEDGPTLGTALGTRSDTGPVEDEFCPCEICLKKKRTPRFPTDATSTVSGAPVRKAFDLQQILQSKKGGSSNREAMEVAPQKTGMMLSQEDPRTVQGADGKQGLRLAQGLGVAEGEEGEGKQKLGGEEEPEILKTEGSGCHAPEEDAATEEDGEICISTAQESQHLEGTEIGKDETLHQSFIDGGPSEAPASQGAYSVEIQEASTEEQPELGSRNQDVKEDSPWVSSGESQGRVGSENTGLDQEGRLPNHRQRPVPRSHRTASSSRTSSLDNCSQVSQKGSEGDSPSGDLKCIKAKNSRVLHAERKVPMMYPESSSSEQEEAASSPMPPKQGKGEGELSAGSLACPRGWGQGRWLWPGRLRFLDIKRWDGNGTERFLHVCIALTPREARIAGDVQGTGQRPKTCRLHWSCRPSIPATQEAKAGGQKVLDLPQAIDQVQNPASITQSGSRNRAQWQNACLACVWLWIQP</sequence>
<feature type="compositionally biased region" description="Basic and acidic residues" evidence="1">
    <location>
        <begin position="808"/>
        <end position="817"/>
    </location>
</feature>